<comment type="subcellular location">
    <subcellularLocation>
        <location evidence="1">Membrane</location>
        <topology evidence="1">Multi-pass membrane protein</topology>
    </subcellularLocation>
</comment>
<evidence type="ECO:0000256" key="5">
    <source>
        <dbReference type="ARBA" id="ARBA00022692"/>
    </source>
</evidence>
<dbReference type="PANTHER" id="PTHR14269">
    <property type="entry name" value="CDP-DIACYLGLYCEROL--GLYCEROL-3-PHOSPHATE 3-PHOSPHATIDYLTRANSFERASE-RELATED"/>
    <property type="match status" value="1"/>
</dbReference>
<feature type="transmembrane region" description="Helical" evidence="12">
    <location>
        <begin position="100"/>
        <end position="126"/>
    </location>
</feature>
<evidence type="ECO:0000256" key="12">
    <source>
        <dbReference type="SAM" id="Phobius"/>
    </source>
</evidence>
<keyword evidence="9" id="KW-0594">Phospholipid biosynthesis</keyword>
<organism evidence="13 14">
    <name type="scientific">Blattamonas nauphoetae</name>
    <dbReference type="NCBI Taxonomy" id="2049346"/>
    <lineage>
        <taxon>Eukaryota</taxon>
        <taxon>Metamonada</taxon>
        <taxon>Preaxostyla</taxon>
        <taxon>Oxymonadida</taxon>
        <taxon>Blattamonas</taxon>
    </lineage>
</organism>
<evidence type="ECO:0000256" key="3">
    <source>
        <dbReference type="ARBA" id="ARBA00022516"/>
    </source>
</evidence>
<keyword evidence="7" id="KW-0443">Lipid metabolism</keyword>
<evidence type="ECO:0000256" key="7">
    <source>
        <dbReference type="ARBA" id="ARBA00023098"/>
    </source>
</evidence>
<dbReference type="PROSITE" id="PS00379">
    <property type="entry name" value="CDP_ALCOHOL_P_TRANSF"/>
    <property type="match status" value="1"/>
</dbReference>
<dbReference type="InterPro" id="IPR050324">
    <property type="entry name" value="CDP-alcohol_PTase-I"/>
</dbReference>
<keyword evidence="14" id="KW-1185">Reference proteome</keyword>
<evidence type="ECO:0000256" key="4">
    <source>
        <dbReference type="ARBA" id="ARBA00022679"/>
    </source>
</evidence>
<sequence>MQSSSNPHISAIADPSPRNHHTNIWEISRKTVPTLISLFRLIIIPVIVLIYYFPFPHSKLVMGALVGLGAFSDFLDGYLARRFNTCSKFGAFVDPITDKIFVNAILILHMQTYHTWIVTVPTIIMVSREIIVTALREWMAQSGQRDVVGVKYLGKVKTATQMVAVLVLIFDDNKFLNIIGFVCLQIAAILSLVSMFQYIQSAIVNRTHTQPTSDR</sequence>
<comment type="caution">
    <text evidence="13">The sequence shown here is derived from an EMBL/GenBank/DDBJ whole genome shotgun (WGS) entry which is preliminary data.</text>
</comment>
<reference evidence="13 14" key="1">
    <citation type="journal article" date="2022" name="bioRxiv">
        <title>Genomics of Preaxostyla Flagellates Illuminates Evolutionary Transitions and the Path Towards Mitochondrial Loss.</title>
        <authorList>
            <person name="Novak L.V.F."/>
            <person name="Treitli S.C."/>
            <person name="Pyrih J."/>
            <person name="Halakuc P."/>
            <person name="Pipaliya S.V."/>
            <person name="Vacek V."/>
            <person name="Brzon O."/>
            <person name="Soukal P."/>
            <person name="Eme L."/>
            <person name="Dacks J.B."/>
            <person name="Karnkowska A."/>
            <person name="Elias M."/>
            <person name="Hampl V."/>
        </authorList>
    </citation>
    <scope>NUCLEOTIDE SEQUENCE [LARGE SCALE GENOMIC DNA]</scope>
    <source>
        <strain evidence="13">NAU3</strain>
        <tissue evidence="13">Gut</tissue>
    </source>
</reference>
<dbReference type="InterPro" id="IPR043130">
    <property type="entry name" value="CDP-OH_PTrfase_TM_dom"/>
</dbReference>
<evidence type="ECO:0000313" key="13">
    <source>
        <dbReference type="EMBL" id="KAK2959237.1"/>
    </source>
</evidence>
<evidence type="ECO:0000256" key="6">
    <source>
        <dbReference type="ARBA" id="ARBA00022989"/>
    </source>
</evidence>
<dbReference type="NCBIfam" id="TIGR00560">
    <property type="entry name" value="pgsA"/>
    <property type="match status" value="1"/>
</dbReference>
<feature type="transmembrane region" description="Helical" evidence="12">
    <location>
        <begin position="175"/>
        <end position="196"/>
    </location>
</feature>
<keyword evidence="5 12" id="KW-0812">Transmembrane</keyword>
<dbReference type="EC" id="2.7.8.5" evidence="13"/>
<dbReference type="Proteomes" id="UP001281761">
    <property type="component" value="Unassembled WGS sequence"/>
</dbReference>
<dbReference type="GO" id="GO:0008444">
    <property type="term" value="F:CDP-diacylglycerol-glycerol-3-phosphate 3-phosphatidyltransferase activity"/>
    <property type="evidence" value="ECO:0007669"/>
    <property type="project" value="UniProtKB-EC"/>
</dbReference>
<feature type="transmembrane region" description="Helical" evidence="12">
    <location>
        <begin position="35"/>
        <end position="54"/>
    </location>
</feature>
<keyword evidence="3" id="KW-0444">Lipid biosynthesis</keyword>
<evidence type="ECO:0000256" key="10">
    <source>
        <dbReference type="ARBA" id="ARBA00023264"/>
    </source>
</evidence>
<keyword evidence="6 12" id="KW-1133">Transmembrane helix</keyword>
<gene>
    <name evidence="13" type="ORF">BLNAU_5795</name>
</gene>
<dbReference type="PIRSF" id="PIRSF000847">
    <property type="entry name" value="Phos_ph_gly_syn"/>
    <property type="match status" value="1"/>
</dbReference>
<comment type="similarity">
    <text evidence="2 11">Belongs to the CDP-alcohol phosphatidyltransferase class-I family.</text>
</comment>
<keyword evidence="4 11" id="KW-0808">Transferase</keyword>
<dbReference type="PANTHER" id="PTHR14269:SF62">
    <property type="entry name" value="CDP-DIACYLGLYCEROL--GLYCEROL-3-PHOSPHATE 3-PHOSPHATIDYLTRANSFERASE 1, CHLOROPLASTIC"/>
    <property type="match status" value="1"/>
</dbReference>
<proteinExistence type="inferred from homology"/>
<dbReference type="InterPro" id="IPR000462">
    <property type="entry name" value="CDP-OH_P_trans"/>
</dbReference>
<accession>A0ABQ9Y651</accession>
<evidence type="ECO:0000313" key="14">
    <source>
        <dbReference type="Proteomes" id="UP001281761"/>
    </source>
</evidence>
<dbReference type="Gene3D" id="1.20.120.1760">
    <property type="match status" value="1"/>
</dbReference>
<dbReference type="EMBL" id="JARBJD010000031">
    <property type="protein sequence ID" value="KAK2959237.1"/>
    <property type="molecule type" value="Genomic_DNA"/>
</dbReference>
<evidence type="ECO:0000256" key="11">
    <source>
        <dbReference type="RuleBase" id="RU003750"/>
    </source>
</evidence>
<keyword evidence="8 12" id="KW-0472">Membrane</keyword>
<evidence type="ECO:0000256" key="8">
    <source>
        <dbReference type="ARBA" id="ARBA00023136"/>
    </source>
</evidence>
<evidence type="ECO:0000256" key="2">
    <source>
        <dbReference type="ARBA" id="ARBA00010441"/>
    </source>
</evidence>
<dbReference type="Pfam" id="PF01066">
    <property type="entry name" value="CDP-OH_P_transf"/>
    <property type="match status" value="1"/>
</dbReference>
<keyword evidence="10" id="KW-1208">Phospholipid metabolism</keyword>
<protein>
    <submittedName>
        <fullName evidence="13">CDP-diacylglycerol--glycerol-3-phosphate 3-phosphatidyltransferase</fullName>
        <ecNumber evidence="13">2.7.8.5</ecNumber>
    </submittedName>
</protein>
<name>A0ABQ9Y651_9EUKA</name>
<dbReference type="InterPro" id="IPR048254">
    <property type="entry name" value="CDP_ALCOHOL_P_TRANSF_CS"/>
</dbReference>
<evidence type="ECO:0000256" key="9">
    <source>
        <dbReference type="ARBA" id="ARBA00023209"/>
    </source>
</evidence>
<evidence type="ECO:0000256" key="1">
    <source>
        <dbReference type="ARBA" id="ARBA00004141"/>
    </source>
</evidence>
<dbReference type="InterPro" id="IPR004570">
    <property type="entry name" value="Phosphatidylglycerol_P_synth"/>
</dbReference>